<proteinExistence type="inferred from homology"/>
<reference evidence="3" key="1">
    <citation type="submission" date="2021-06" db="EMBL/GenBank/DDBJ databases">
        <authorList>
            <person name="Lee C.-S."/>
            <person name="Jin L."/>
        </authorList>
    </citation>
    <scope>NUCLEOTIDE SEQUENCE</scope>
    <source>
        <strain evidence="3">Con5</strain>
        <plasmid evidence="3">p1</plasmid>
    </source>
</reference>
<dbReference type="InterPro" id="IPR011008">
    <property type="entry name" value="Dimeric_a/b-barrel"/>
</dbReference>
<organism evidence="3 4">
    <name type="scientific">Gemmobacter fulvus</name>
    <dbReference type="NCBI Taxonomy" id="2840474"/>
    <lineage>
        <taxon>Bacteria</taxon>
        <taxon>Pseudomonadati</taxon>
        <taxon>Pseudomonadota</taxon>
        <taxon>Alphaproteobacteria</taxon>
        <taxon>Rhodobacterales</taxon>
        <taxon>Paracoccaceae</taxon>
        <taxon>Gemmobacter</taxon>
    </lineage>
</organism>
<dbReference type="KEGG" id="gfu:KM031_17105"/>
<gene>
    <name evidence="3" type="ORF">KM031_17105</name>
</gene>
<dbReference type="PANTHER" id="PTHR33606:SF3">
    <property type="entry name" value="PROTEIN YCII"/>
    <property type="match status" value="1"/>
</dbReference>
<evidence type="ECO:0000313" key="3">
    <source>
        <dbReference type="EMBL" id="QWK92420.1"/>
    </source>
</evidence>
<keyword evidence="4" id="KW-1185">Reference proteome</keyword>
<dbReference type="InterPro" id="IPR005545">
    <property type="entry name" value="YCII"/>
</dbReference>
<dbReference type="InterPro" id="IPR051807">
    <property type="entry name" value="Sec-metab_biosynth-assoc"/>
</dbReference>
<feature type="domain" description="YCII-related" evidence="2">
    <location>
        <begin position="4"/>
        <end position="88"/>
    </location>
</feature>
<dbReference type="AlphaFoldDB" id="A0A975S3N9"/>
<dbReference type="PANTHER" id="PTHR33606">
    <property type="entry name" value="PROTEIN YCII"/>
    <property type="match status" value="1"/>
</dbReference>
<accession>A0A975S3N9</accession>
<protein>
    <submittedName>
        <fullName evidence="3">YciI family protein</fullName>
    </submittedName>
</protein>
<sequence length="95" mass="9988">MGHFVVYTRDAPGLAALRDATRPAHIAFMQSLGSAAIIGGPLLGPDGAEKLGGMYVLEADSLAAAEAIAARDPFVLAGLFATVHVDAWRWQTRNL</sequence>
<dbReference type="Gene3D" id="3.30.70.1060">
    <property type="entry name" value="Dimeric alpha+beta barrel"/>
    <property type="match status" value="1"/>
</dbReference>
<evidence type="ECO:0000313" key="4">
    <source>
        <dbReference type="Proteomes" id="UP000679352"/>
    </source>
</evidence>
<dbReference type="EMBL" id="CP076362">
    <property type="protein sequence ID" value="QWK92420.1"/>
    <property type="molecule type" value="Genomic_DNA"/>
</dbReference>
<evidence type="ECO:0000256" key="1">
    <source>
        <dbReference type="ARBA" id="ARBA00007689"/>
    </source>
</evidence>
<dbReference type="RefSeq" id="WP_215505291.1">
    <property type="nucleotide sequence ID" value="NZ_CP076362.1"/>
</dbReference>
<dbReference type="Pfam" id="PF03795">
    <property type="entry name" value="YCII"/>
    <property type="match status" value="1"/>
</dbReference>
<comment type="similarity">
    <text evidence="1">Belongs to the YciI family.</text>
</comment>
<name>A0A975S3N9_9RHOB</name>
<keyword evidence="3" id="KW-0614">Plasmid</keyword>
<geneLocation type="plasmid" evidence="3 4">
    <name>p1</name>
</geneLocation>
<evidence type="ECO:0000259" key="2">
    <source>
        <dbReference type="Pfam" id="PF03795"/>
    </source>
</evidence>
<dbReference type="SUPFAM" id="SSF54909">
    <property type="entry name" value="Dimeric alpha+beta barrel"/>
    <property type="match status" value="1"/>
</dbReference>
<dbReference type="Proteomes" id="UP000679352">
    <property type="component" value="Plasmid p1"/>
</dbReference>